<dbReference type="Proteomes" id="UP000050795">
    <property type="component" value="Unassembled WGS sequence"/>
</dbReference>
<evidence type="ECO:0000313" key="7">
    <source>
        <dbReference type="Proteomes" id="UP000050795"/>
    </source>
</evidence>
<dbReference type="Pfam" id="PF13893">
    <property type="entry name" value="RRM_5"/>
    <property type="match status" value="1"/>
</dbReference>
<evidence type="ECO:0000256" key="2">
    <source>
        <dbReference type="ARBA" id="ARBA00022737"/>
    </source>
</evidence>
<evidence type="ECO:0000259" key="6">
    <source>
        <dbReference type="PROSITE" id="PS50102"/>
    </source>
</evidence>
<dbReference type="CDD" id="cd12424">
    <property type="entry name" value="RRM3_hnRNPL_like"/>
    <property type="match status" value="1"/>
</dbReference>
<evidence type="ECO:0000313" key="9">
    <source>
        <dbReference type="WBParaSite" id="TREG1_42590.2"/>
    </source>
</evidence>
<dbReference type="InterPro" id="IPR021790">
    <property type="entry name" value="PTBP1-like_RRM2"/>
</dbReference>
<dbReference type="NCBIfam" id="TIGR01649">
    <property type="entry name" value="hnRNP-L_PTB"/>
    <property type="match status" value="1"/>
</dbReference>
<dbReference type="SUPFAM" id="SSF54928">
    <property type="entry name" value="RNA-binding domain, RBD"/>
    <property type="match status" value="3"/>
</dbReference>
<dbReference type="InterPro" id="IPR035979">
    <property type="entry name" value="RBD_domain_sf"/>
</dbReference>
<reference evidence="8 9" key="2">
    <citation type="submission" date="2023-11" db="UniProtKB">
        <authorList>
            <consortium name="WormBaseParasite"/>
        </authorList>
    </citation>
    <scope>IDENTIFICATION</scope>
</reference>
<reference evidence="7" key="1">
    <citation type="submission" date="2022-06" db="EMBL/GenBank/DDBJ databases">
        <authorList>
            <person name="Berger JAMES D."/>
            <person name="Berger JAMES D."/>
        </authorList>
    </citation>
    <scope>NUCLEOTIDE SEQUENCE [LARGE SCALE GENOMIC DNA]</scope>
</reference>
<dbReference type="GO" id="GO:0006397">
    <property type="term" value="P:mRNA processing"/>
    <property type="evidence" value="ECO:0007669"/>
    <property type="project" value="InterPro"/>
</dbReference>
<feature type="domain" description="RRM" evidence="6">
    <location>
        <begin position="37"/>
        <end position="111"/>
    </location>
</feature>
<dbReference type="Pfam" id="PF00076">
    <property type="entry name" value="RRM_1"/>
    <property type="match status" value="1"/>
</dbReference>
<dbReference type="AlphaFoldDB" id="A0AA85JRK9"/>
<dbReference type="PANTHER" id="PTHR15592">
    <property type="entry name" value="MATRIN 3/NUCLEAR PROTEIN 220-RELATED"/>
    <property type="match status" value="1"/>
</dbReference>
<evidence type="ECO:0000256" key="5">
    <source>
        <dbReference type="SAM" id="MobiDB-lite"/>
    </source>
</evidence>
<feature type="domain" description="RRM" evidence="6">
    <location>
        <begin position="135"/>
        <end position="210"/>
    </location>
</feature>
<protein>
    <recommendedName>
        <fullName evidence="6">RRM domain-containing protein</fullName>
    </recommendedName>
</protein>
<dbReference type="Pfam" id="PF11835">
    <property type="entry name" value="RRM_8"/>
    <property type="match status" value="1"/>
</dbReference>
<dbReference type="GO" id="GO:0005634">
    <property type="term" value="C:nucleus"/>
    <property type="evidence" value="ECO:0007669"/>
    <property type="project" value="InterPro"/>
</dbReference>
<dbReference type="InterPro" id="IPR006536">
    <property type="entry name" value="HnRNP-L/PTB"/>
</dbReference>
<dbReference type="WBParaSite" id="TREG1_42590.1">
    <property type="protein sequence ID" value="TREG1_42590.1"/>
    <property type="gene ID" value="TREG1_42590"/>
</dbReference>
<dbReference type="PROSITE" id="PS50102">
    <property type="entry name" value="RRM"/>
    <property type="match status" value="2"/>
</dbReference>
<feature type="region of interest" description="Disordered" evidence="5">
    <location>
        <begin position="528"/>
        <end position="552"/>
    </location>
</feature>
<keyword evidence="1" id="KW-0597">Phosphoprotein</keyword>
<dbReference type="InterPro" id="IPR055204">
    <property type="entry name" value="HNRNPL_RRM"/>
</dbReference>
<dbReference type="WBParaSite" id="TREG1_42590.2">
    <property type="protein sequence ID" value="TREG1_42590.2"/>
    <property type="gene ID" value="TREG1_42590"/>
</dbReference>
<evidence type="ECO:0000256" key="4">
    <source>
        <dbReference type="PROSITE-ProRule" id="PRU00176"/>
    </source>
</evidence>
<dbReference type="GO" id="GO:0003723">
    <property type="term" value="F:RNA binding"/>
    <property type="evidence" value="ECO:0007669"/>
    <property type="project" value="UniProtKB-UniRule"/>
</dbReference>
<evidence type="ECO:0000313" key="8">
    <source>
        <dbReference type="WBParaSite" id="TREG1_42590.1"/>
    </source>
</evidence>
<dbReference type="Gene3D" id="3.30.70.330">
    <property type="match status" value="4"/>
</dbReference>
<organism evidence="7 8">
    <name type="scientific">Trichobilharzia regenti</name>
    <name type="common">Nasal bird schistosome</name>
    <dbReference type="NCBI Taxonomy" id="157069"/>
    <lineage>
        <taxon>Eukaryota</taxon>
        <taxon>Metazoa</taxon>
        <taxon>Spiralia</taxon>
        <taxon>Lophotrochozoa</taxon>
        <taxon>Platyhelminthes</taxon>
        <taxon>Trematoda</taxon>
        <taxon>Digenea</taxon>
        <taxon>Strigeidida</taxon>
        <taxon>Schistosomatoidea</taxon>
        <taxon>Schistosomatidae</taxon>
        <taxon>Trichobilharzia</taxon>
    </lineage>
</organism>
<keyword evidence="3 4" id="KW-0694">RNA-binding</keyword>
<proteinExistence type="predicted"/>
<sequence length="552" mass="62295">MLCSFGQCSMHRFQTHLVMANRKRNRPEDWEDLEPSPVIHIRELPEHTLELDLLRVFEQFGSIRDIAMIPHKGQALIEFDDINCAERAVARCSENAVMFANHRLKVNYSTSKRVIHRPLENDGQHPDIPPESRVLLLTVYNAQYPITVDVIHQITAKHGRVLRIVILRKARIQAMVEFKSTDEARTAKRHLNGADIYSGCCTLKVEFARPTRLTVTRNDQDSWDFENPLLMSAAMNDTDGRGDISLLGRFERSRARHESSRSINGGYGYHDNFMKQNNVGISVPPASFLDQLALNYHVSRRGFDGLNGQQYVRAATPVIMVYNMNMDHMNCDRLFNLLCLYGNVVRIKFLRTKEGSAMAQMGDNVSVDRVITNLSEVPLMGNALSIRPSKQQLILDVPKPFELPDGSPSFKDYSGCRENRYINPDKASKNRIYPPSYTLHYWNCPPNYTADELRKLVIECGASPPRQIAPFPRVSDRSSSGLVEWGTKDEAVTALALCNHQAIPNTEGRYPFLLKLSFSSSAVNDRAFPGSKKMGSSALGKSAASVDSSEYE</sequence>
<name>A0AA85JRK9_TRIRE</name>
<dbReference type="CDD" id="cd12427">
    <property type="entry name" value="RRM4_hnRNPL_like"/>
    <property type="match status" value="1"/>
</dbReference>
<evidence type="ECO:0000256" key="1">
    <source>
        <dbReference type="ARBA" id="ARBA00022553"/>
    </source>
</evidence>
<dbReference type="InterPro" id="IPR012677">
    <property type="entry name" value="Nucleotide-bd_a/b_plait_sf"/>
</dbReference>
<dbReference type="InterPro" id="IPR000504">
    <property type="entry name" value="RRM_dom"/>
</dbReference>
<dbReference type="CDD" id="cd12694">
    <property type="entry name" value="RRM2_hnRNPL_like"/>
    <property type="match status" value="1"/>
</dbReference>
<keyword evidence="2" id="KW-0677">Repeat</keyword>
<dbReference type="Pfam" id="PF22976">
    <property type="entry name" value="RRM_10"/>
    <property type="match status" value="1"/>
</dbReference>
<accession>A0AA85JRK9</accession>
<dbReference type="SMART" id="SM00360">
    <property type="entry name" value="RRM"/>
    <property type="match status" value="3"/>
</dbReference>
<evidence type="ECO:0000256" key="3">
    <source>
        <dbReference type="ARBA" id="ARBA00022884"/>
    </source>
</evidence>
<keyword evidence="7" id="KW-1185">Reference proteome</keyword>